<feature type="non-terminal residue" evidence="6">
    <location>
        <position position="104"/>
    </location>
</feature>
<keyword evidence="4 5" id="KW-0472">Membrane</keyword>
<organism evidence="6 7">
    <name type="scientific">Candidatus Dojkabacteria bacterium CG_4_10_14_0_2_um_filter_Dojkabacteria_WS6_41_15</name>
    <dbReference type="NCBI Taxonomy" id="2014249"/>
    <lineage>
        <taxon>Bacteria</taxon>
        <taxon>Candidatus Dojkabacteria</taxon>
    </lineage>
</organism>
<dbReference type="GO" id="GO:0005524">
    <property type="term" value="F:ATP binding"/>
    <property type="evidence" value="ECO:0007669"/>
    <property type="project" value="InterPro"/>
</dbReference>
<dbReference type="SUPFAM" id="SSF90123">
    <property type="entry name" value="ABC transporter transmembrane region"/>
    <property type="match status" value="1"/>
</dbReference>
<reference evidence="7" key="1">
    <citation type="submission" date="2017-09" db="EMBL/GenBank/DDBJ databases">
        <title>Depth-based differentiation of microbial function through sediment-hosted aquifers and enrichment of novel symbionts in the deep terrestrial subsurface.</title>
        <authorList>
            <person name="Probst A.J."/>
            <person name="Ladd B."/>
            <person name="Jarett J.K."/>
            <person name="Geller-Mcgrath D.E."/>
            <person name="Sieber C.M.K."/>
            <person name="Emerson J.B."/>
            <person name="Anantharaman K."/>
            <person name="Thomas B.C."/>
            <person name="Malmstrom R."/>
            <person name="Stieglmeier M."/>
            <person name="Klingl A."/>
            <person name="Woyke T."/>
            <person name="Ryan C.M."/>
            <person name="Banfield J.F."/>
        </authorList>
    </citation>
    <scope>NUCLEOTIDE SEQUENCE [LARGE SCALE GENOMIC DNA]</scope>
</reference>
<proteinExistence type="predicted"/>
<evidence type="ECO:0000256" key="4">
    <source>
        <dbReference type="ARBA" id="ARBA00023136"/>
    </source>
</evidence>
<comment type="subcellular location">
    <subcellularLocation>
        <location evidence="1">Cell membrane</location>
        <topology evidence="1">Multi-pass membrane protein</topology>
    </subcellularLocation>
</comment>
<feature type="transmembrane region" description="Helical" evidence="5">
    <location>
        <begin position="20"/>
        <end position="42"/>
    </location>
</feature>
<keyword evidence="2 5" id="KW-0812">Transmembrane</keyword>
<dbReference type="Proteomes" id="UP000228952">
    <property type="component" value="Unassembled WGS sequence"/>
</dbReference>
<dbReference type="InterPro" id="IPR036640">
    <property type="entry name" value="ABC1_TM_sf"/>
</dbReference>
<gene>
    <name evidence="6" type="ORF">COX64_05190</name>
</gene>
<evidence type="ECO:0000313" key="7">
    <source>
        <dbReference type="Proteomes" id="UP000228952"/>
    </source>
</evidence>
<dbReference type="AlphaFoldDB" id="A0A2M7W0J9"/>
<dbReference type="EMBL" id="PFQB01000132">
    <property type="protein sequence ID" value="PJA12007.1"/>
    <property type="molecule type" value="Genomic_DNA"/>
</dbReference>
<dbReference type="GO" id="GO:0005886">
    <property type="term" value="C:plasma membrane"/>
    <property type="evidence" value="ECO:0007669"/>
    <property type="project" value="UniProtKB-SubCell"/>
</dbReference>
<sequence>MTLKQVKNHLRVFKMCYVKAPSSIIGLTFFSLFTVIISLLYNLYAGKIIDTALTVAGNHGDFSQILVPLAIFMSLLFFVSISESVKTFFEVLYNNTIDLIMDEY</sequence>
<evidence type="ECO:0000256" key="2">
    <source>
        <dbReference type="ARBA" id="ARBA00022692"/>
    </source>
</evidence>
<evidence type="ECO:0000256" key="1">
    <source>
        <dbReference type="ARBA" id="ARBA00004651"/>
    </source>
</evidence>
<feature type="transmembrane region" description="Helical" evidence="5">
    <location>
        <begin position="62"/>
        <end position="81"/>
    </location>
</feature>
<comment type="caution">
    <text evidence="6">The sequence shown here is derived from an EMBL/GenBank/DDBJ whole genome shotgun (WGS) entry which is preliminary data.</text>
</comment>
<evidence type="ECO:0000256" key="3">
    <source>
        <dbReference type="ARBA" id="ARBA00022989"/>
    </source>
</evidence>
<name>A0A2M7W0J9_9BACT</name>
<keyword evidence="3 5" id="KW-1133">Transmembrane helix</keyword>
<protein>
    <submittedName>
        <fullName evidence="6">Uncharacterized protein</fullName>
    </submittedName>
</protein>
<accession>A0A2M7W0J9</accession>
<evidence type="ECO:0000256" key="5">
    <source>
        <dbReference type="SAM" id="Phobius"/>
    </source>
</evidence>
<evidence type="ECO:0000313" key="6">
    <source>
        <dbReference type="EMBL" id="PJA12007.1"/>
    </source>
</evidence>